<dbReference type="Proteomes" id="UP000540506">
    <property type="component" value="Unassembled WGS sequence"/>
</dbReference>
<sequence length="103" mass="11070">MNARYVVATHLTGPPARDRNPRPATVVDLVWAHATTADRLDHVRVQAPATAGELELVVLLRAETAADAIRAAQGLCARATRSPALLDWHTDDFNALPLAALDN</sequence>
<organism evidence="1 2">
    <name type="scientific">Kitasatospora kifunensis</name>
    <name type="common">Streptomyces kifunensis</name>
    <dbReference type="NCBI Taxonomy" id="58351"/>
    <lineage>
        <taxon>Bacteria</taxon>
        <taxon>Bacillati</taxon>
        <taxon>Actinomycetota</taxon>
        <taxon>Actinomycetes</taxon>
        <taxon>Kitasatosporales</taxon>
        <taxon>Streptomycetaceae</taxon>
        <taxon>Kitasatospora</taxon>
    </lineage>
</organism>
<protein>
    <submittedName>
        <fullName evidence="1">Uncharacterized protein</fullName>
    </submittedName>
</protein>
<dbReference type="EMBL" id="JACHJV010000003">
    <property type="protein sequence ID" value="MBB4928459.1"/>
    <property type="molecule type" value="Genomic_DNA"/>
</dbReference>
<keyword evidence="2" id="KW-1185">Reference proteome</keyword>
<evidence type="ECO:0000313" key="2">
    <source>
        <dbReference type="Proteomes" id="UP000540506"/>
    </source>
</evidence>
<gene>
    <name evidence="1" type="ORF">FHR34_007556</name>
</gene>
<dbReference type="AlphaFoldDB" id="A0A7W7RAQ7"/>
<proteinExistence type="predicted"/>
<comment type="caution">
    <text evidence="1">The sequence shown here is derived from an EMBL/GenBank/DDBJ whole genome shotgun (WGS) entry which is preliminary data.</text>
</comment>
<name>A0A7W7RAQ7_KITKI</name>
<accession>A0A7W7RAQ7</accession>
<reference evidence="1 2" key="1">
    <citation type="submission" date="2020-08" db="EMBL/GenBank/DDBJ databases">
        <title>Sequencing the genomes of 1000 actinobacteria strains.</title>
        <authorList>
            <person name="Klenk H.-P."/>
        </authorList>
    </citation>
    <scope>NUCLEOTIDE SEQUENCE [LARGE SCALE GENOMIC DNA]</scope>
    <source>
        <strain evidence="1 2">DSM 41654</strain>
    </source>
</reference>
<dbReference type="RefSeq" id="WP_246562190.1">
    <property type="nucleotide sequence ID" value="NZ_JACHJV010000003.1"/>
</dbReference>
<evidence type="ECO:0000313" key="1">
    <source>
        <dbReference type="EMBL" id="MBB4928459.1"/>
    </source>
</evidence>